<accession>A0AA95I806</accession>
<proteinExistence type="predicted"/>
<sequence length="47" mass="5514">MEFIFGILLLFILFGILSVDARLKKKQESDKLLMEKLDEMLDAVNRK</sequence>
<dbReference type="EMBL" id="CP126084">
    <property type="protein sequence ID" value="WHX51006.1"/>
    <property type="molecule type" value="Genomic_DNA"/>
</dbReference>
<dbReference type="KEGG" id="pwn:QNH46_10365"/>
<dbReference type="Proteomes" id="UP001177943">
    <property type="component" value="Chromosome"/>
</dbReference>
<organism evidence="1 2">
    <name type="scientific">Paenibacillus woosongensis</name>
    <dbReference type="NCBI Taxonomy" id="307580"/>
    <lineage>
        <taxon>Bacteria</taxon>
        <taxon>Bacillati</taxon>
        <taxon>Bacillota</taxon>
        <taxon>Bacilli</taxon>
        <taxon>Bacillales</taxon>
        <taxon>Paenibacillaceae</taxon>
        <taxon>Paenibacillus</taxon>
    </lineage>
</organism>
<evidence type="ECO:0000313" key="1">
    <source>
        <dbReference type="EMBL" id="WHX51006.1"/>
    </source>
</evidence>
<name>A0AA95I806_9BACL</name>
<evidence type="ECO:0008006" key="3">
    <source>
        <dbReference type="Google" id="ProtNLM"/>
    </source>
</evidence>
<evidence type="ECO:0000313" key="2">
    <source>
        <dbReference type="Proteomes" id="UP001177943"/>
    </source>
</evidence>
<reference evidence="1" key="1">
    <citation type="submission" date="2023-05" db="EMBL/GenBank/DDBJ databases">
        <title>Comparative genomics of Bacillaceae isolates and their secondary metabolite potential.</title>
        <authorList>
            <person name="Song L."/>
            <person name="Nielsen L.J."/>
            <person name="Mohite O."/>
            <person name="Xu X."/>
            <person name="Weber T."/>
            <person name="Kovacs A.T."/>
        </authorList>
    </citation>
    <scope>NUCLEOTIDE SEQUENCE</scope>
    <source>
        <strain evidence="1">B2_4</strain>
    </source>
</reference>
<protein>
    <recommendedName>
        <fullName evidence="3">DUF4083 domain-containing protein</fullName>
    </recommendedName>
</protein>
<dbReference type="RefSeq" id="WP_283928023.1">
    <property type="nucleotide sequence ID" value="NZ_CP126084.1"/>
</dbReference>
<dbReference type="AlphaFoldDB" id="A0AA95I806"/>
<gene>
    <name evidence="1" type="ORF">QNH46_10365</name>
</gene>